<evidence type="ECO:0000313" key="2">
    <source>
        <dbReference type="EMBL" id="CAF4234534.1"/>
    </source>
</evidence>
<dbReference type="EMBL" id="CAJNOK010028660">
    <property type="protein sequence ID" value="CAF1437568.1"/>
    <property type="molecule type" value="Genomic_DNA"/>
</dbReference>
<organism evidence="1 3">
    <name type="scientific">Didymodactylos carnosus</name>
    <dbReference type="NCBI Taxonomy" id="1234261"/>
    <lineage>
        <taxon>Eukaryota</taxon>
        <taxon>Metazoa</taxon>
        <taxon>Spiralia</taxon>
        <taxon>Gnathifera</taxon>
        <taxon>Rotifera</taxon>
        <taxon>Eurotatoria</taxon>
        <taxon>Bdelloidea</taxon>
        <taxon>Philodinida</taxon>
        <taxon>Philodinidae</taxon>
        <taxon>Didymodactylos</taxon>
    </lineage>
</organism>
<evidence type="ECO:0000313" key="1">
    <source>
        <dbReference type="EMBL" id="CAF1437568.1"/>
    </source>
</evidence>
<accession>A0A8S2FE34</accession>
<comment type="caution">
    <text evidence="1">The sequence shown here is derived from an EMBL/GenBank/DDBJ whole genome shotgun (WGS) entry which is preliminary data.</text>
</comment>
<sequence>MTENYVMKSLNEHVQTDRQLNIKSASSIALKFDQLNEQPNALINFNTGILQWLGHQTGVLSSSTVIGTADTLVLYTENRSSELYLTNRTALRKKIQWTHGQINDITWSSILSKFILLADYYVFTFDAEENKIEEIKQISVNRGKIPLYSCTCSKETILLSYFGWGSIVDQYKLSNGNWERVKQWKTPFTCNTNEWIGQIRFASSNDGHIGLTIADNNNNWRFELREYRTMEILHQVRLDESSLTRCLVCLPHDEWLIVHKGTKTLEIIDKVGSTKKTVTYNSNITSAGLFDQNCLVISTYEKICFYNL</sequence>
<gene>
    <name evidence="1" type="ORF">OVA965_LOCUS34307</name>
    <name evidence="2" type="ORF">TMI583_LOCUS35223</name>
</gene>
<dbReference type="Proteomes" id="UP000682733">
    <property type="component" value="Unassembled WGS sequence"/>
</dbReference>
<dbReference type="EMBL" id="CAJOBA010050460">
    <property type="protein sequence ID" value="CAF4234534.1"/>
    <property type="molecule type" value="Genomic_DNA"/>
</dbReference>
<dbReference type="SUPFAM" id="SSF101908">
    <property type="entry name" value="Putative isomerase YbhE"/>
    <property type="match status" value="1"/>
</dbReference>
<dbReference type="AlphaFoldDB" id="A0A8S2FE34"/>
<name>A0A8S2FE34_9BILA</name>
<protein>
    <submittedName>
        <fullName evidence="1">Uncharacterized protein</fullName>
    </submittedName>
</protein>
<dbReference type="Proteomes" id="UP000677228">
    <property type="component" value="Unassembled WGS sequence"/>
</dbReference>
<proteinExistence type="predicted"/>
<reference evidence="1" key="1">
    <citation type="submission" date="2021-02" db="EMBL/GenBank/DDBJ databases">
        <authorList>
            <person name="Nowell W R."/>
        </authorList>
    </citation>
    <scope>NUCLEOTIDE SEQUENCE</scope>
</reference>
<evidence type="ECO:0000313" key="3">
    <source>
        <dbReference type="Proteomes" id="UP000677228"/>
    </source>
</evidence>